<dbReference type="PRINTS" id="PR00985">
    <property type="entry name" value="TRNASYNTHLEU"/>
</dbReference>
<dbReference type="CDD" id="cd00812">
    <property type="entry name" value="LeuRS_core"/>
    <property type="match status" value="1"/>
</dbReference>
<dbReference type="SUPFAM" id="SSF50677">
    <property type="entry name" value="ValRS/IleRS/LeuRS editing domain"/>
    <property type="match status" value="1"/>
</dbReference>
<organism evidence="15 16">
    <name type="scientific">Desulforamulus aquiferis</name>
    <dbReference type="NCBI Taxonomy" id="1397668"/>
    <lineage>
        <taxon>Bacteria</taxon>
        <taxon>Bacillati</taxon>
        <taxon>Bacillota</taxon>
        <taxon>Clostridia</taxon>
        <taxon>Eubacteriales</taxon>
        <taxon>Peptococcaceae</taxon>
        <taxon>Desulforamulus</taxon>
    </lineage>
</organism>
<feature type="domain" description="Methionyl/Leucyl tRNA synthetase" evidence="13">
    <location>
        <begin position="41"/>
        <end position="182"/>
    </location>
</feature>
<dbReference type="InterPro" id="IPR009008">
    <property type="entry name" value="Val/Leu/Ile-tRNA-synth_edit"/>
</dbReference>
<keyword evidence="2 9" id="KW-0963">Cytoplasm</keyword>
<dbReference type="Proteomes" id="UP001172911">
    <property type="component" value="Unassembled WGS sequence"/>
</dbReference>
<dbReference type="SUPFAM" id="SSF47323">
    <property type="entry name" value="Anticodon-binding domain of a subclass of class I aminoacyl-tRNA synthetases"/>
    <property type="match status" value="1"/>
</dbReference>
<feature type="domain" description="Aminoacyl-tRNA synthetase class Ia" evidence="11">
    <location>
        <begin position="419"/>
        <end position="620"/>
    </location>
</feature>
<dbReference type="InterPro" id="IPR009080">
    <property type="entry name" value="tRNAsynth_Ia_anticodon-bd"/>
</dbReference>
<evidence type="ECO:0000256" key="10">
    <source>
        <dbReference type="RuleBase" id="RU363035"/>
    </source>
</evidence>
<evidence type="ECO:0000256" key="7">
    <source>
        <dbReference type="ARBA" id="ARBA00023146"/>
    </source>
</evidence>
<dbReference type="PROSITE" id="PS00178">
    <property type="entry name" value="AA_TRNA_LIGASE_I"/>
    <property type="match status" value="1"/>
</dbReference>
<dbReference type="InterPro" id="IPR015413">
    <property type="entry name" value="Methionyl/Leucyl_tRNA_Synth"/>
</dbReference>
<keyword evidence="7 9" id="KW-0030">Aminoacyl-tRNA synthetase</keyword>
<proteinExistence type="inferred from homology"/>
<evidence type="ECO:0000256" key="6">
    <source>
        <dbReference type="ARBA" id="ARBA00022917"/>
    </source>
</evidence>
<name>A0AAW7ZG00_9FIRM</name>
<evidence type="ECO:0000256" key="2">
    <source>
        <dbReference type="ARBA" id="ARBA00022490"/>
    </source>
</evidence>
<sequence length="826" mass="94260">MQEQYNYKDIETKWQQYWENNEIYHVPDNSERPKYYCLEMFPYPSGKLHMGHVRNYSIGDVVARFKTMQGFDVLHPMGWDAFGLPAENAAIKHGIPPATWTWDNIDHMRSQLKQLGLSYDWRREVATCHPEYYRWGQWLFLQLYKKGLCYKKHARVNWCPDCATVLANEQVVEGNCERCSATVEQKELDQWFFRITDYSQRLLDDLKLLSGWPDKVKIMQENWIGRSEGAELAFKVEGTTDEIAVFTTRPDTVYGVTYMVLAAEHPLVEKLSKGTAQEKEVADFVSRVSKLTELARTSTEKEGVFIGAYCINPFNGEKVPILTANYVLYHYGTGAVMGVPAHDERDFEFAQKYKLPIKVVINPKGEELNPATMKEAYTGPGTMVNSGPFDGTINQQGIKRVSQYAEEKGIGKGIVNFRLRDWLISRQRYWGTPIPIIYCDKCGTLPVPEEQLPVVLPTDVEFKPTGESPLKGNPGFVNAVCPECGGAARRETDTMDTFVDSSWYYLRYTSARDNQWAWDKEKAKRWMSVDQYIGGVEHAILHLLYSRFFTKVFHDLGLVDVQEPFENLLTQGMVLKDGAKMSKSKGNVVSPEEIVGRYGADTARMFILFAAPPERDLEWSDRAVEGCNRFLNRVWRLVYSVKNQVAKAPAIEVGADFVGVHKEMRRLTHYAIKKVTEDVSGRFNFNTAISAIMELVNGIYTYRDKVAEVERDRRVLAEAINSTIILLAPFAPHIAEELWEATGHKGSVHQEKWPVYDPSALVEEEVEIVVQLNGKVRERMNIPANLSPAEMQEYVMAMDAIKQLIEGKKIVKIIPVPGKLINIVVK</sequence>
<dbReference type="NCBIfam" id="TIGR00396">
    <property type="entry name" value="leuS_bact"/>
    <property type="match status" value="1"/>
</dbReference>
<evidence type="ECO:0000259" key="14">
    <source>
        <dbReference type="Pfam" id="PF13603"/>
    </source>
</evidence>
<feature type="short sequence motif" description="'HIGH' region" evidence="9">
    <location>
        <begin position="42"/>
        <end position="52"/>
    </location>
</feature>
<dbReference type="GO" id="GO:0004823">
    <property type="term" value="F:leucine-tRNA ligase activity"/>
    <property type="evidence" value="ECO:0007669"/>
    <property type="project" value="UniProtKB-UniRule"/>
</dbReference>
<dbReference type="EMBL" id="JARPTC010000020">
    <property type="protein sequence ID" value="MDO7788259.1"/>
    <property type="molecule type" value="Genomic_DNA"/>
</dbReference>
<dbReference type="FunFam" id="3.40.50.620:FF:000003">
    <property type="entry name" value="Leucine--tRNA ligase"/>
    <property type="match status" value="1"/>
</dbReference>
<accession>A0AAW7ZG00</accession>
<keyword evidence="5 9" id="KW-0067">ATP-binding</keyword>
<feature type="domain" description="Leucyl-tRNA synthetase editing" evidence="14">
    <location>
        <begin position="221"/>
        <end position="405"/>
    </location>
</feature>
<dbReference type="InterPro" id="IPR002302">
    <property type="entry name" value="Leu-tRNA-ligase"/>
</dbReference>
<dbReference type="Pfam" id="PF08264">
    <property type="entry name" value="Anticodon_1"/>
    <property type="match status" value="1"/>
</dbReference>
<dbReference type="AlphaFoldDB" id="A0AAW7ZG00"/>
<comment type="subcellular location">
    <subcellularLocation>
        <location evidence="9">Cytoplasm</location>
    </subcellularLocation>
</comment>
<evidence type="ECO:0000256" key="9">
    <source>
        <dbReference type="HAMAP-Rule" id="MF_00049"/>
    </source>
</evidence>
<evidence type="ECO:0000259" key="13">
    <source>
        <dbReference type="Pfam" id="PF09334"/>
    </source>
</evidence>
<keyword evidence="16" id="KW-1185">Reference proteome</keyword>
<evidence type="ECO:0000256" key="1">
    <source>
        <dbReference type="ARBA" id="ARBA00005594"/>
    </source>
</evidence>
<evidence type="ECO:0000256" key="4">
    <source>
        <dbReference type="ARBA" id="ARBA00022741"/>
    </source>
</evidence>
<keyword evidence="3 9" id="KW-0436">Ligase</keyword>
<evidence type="ECO:0000313" key="15">
    <source>
        <dbReference type="EMBL" id="MDO7788259.1"/>
    </source>
</evidence>
<dbReference type="RefSeq" id="WP_304544034.1">
    <property type="nucleotide sequence ID" value="NZ_JARPTC010000020.1"/>
</dbReference>
<dbReference type="CDD" id="cd07958">
    <property type="entry name" value="Anticodon_Ia_Leu_BEm"/>
    <property type="match status" value="1"/>
</dbReference>
<dbReference type="HAMAP" id="MF_00049_B">
    <property type="entry name" value="Leu_tRNA_synth_B"/>
    <property type="match status" value="1"/>
</dbReference>
<dbReference type="InterPro" id="IPR013155">
    <property type="entry name" value="M/V/L/I-tRNA-synth_anticd-bd"/>
</dbReference>
<dbReference type="GO" id="GO:0005524">
    <property type="term" value="F:ATP binding"/>
    <property type="evidence" value="ECO:0007669"/>
    <property type="project" value="UniProtKB-UniRule"/>
</dbReference>
<comment type="caution">
    <text evidence="15">The sequence shown here is derived from an EMBL/GenBank/DDBJ whole genome shotgun (WGS) entry which is preliminary data.</text>
</comment>
<dbReference type="FunFam" id="3.40.50.620:FF:000100">
    <property type="entry name" value="probable leucine--tRNA ligase, mitochondrial"/>
    <property type="match status" value="1"/>
</dbReference>
<dbReference type="Gene3D" id="3.10.20.590">
    <property type="match status" value="1"/>
</dbReference>
<comment type="similarity">
    <text evidence="1 9 10">Belongs to the class-I aminoacyl-tRNA synthetase family.</text>
</comment>
<dbReference type="InterPro" id="IPR002300">
    <property type="entry name" value="aa-tRNA-synth_Ia"/>
</dbReference>
<dbReference type="InterPro" id="IPR025709">
    <property type="entry name" value="Leu_tRNA-synth_edit"/>
</dbReference>
<dbReference type="InterPro" id="IPR001412">
    <property type="entry name" value="aa-tRNA-synth_I_CS"/>
</dbReference>
<evidence type="ECO:0000259" key="12">
    <source>
        <dbReference type="Pfam" id="PF08264"/>
    </source>
</evidence>
<dbReference type="Gene3D" id="1.10.730.10">
    <property type="entry name" value="Isoleucyl-tRNA Synthetase, Domain 1"/>
    <property type="match status" value="1"/>
</dbReference>
<dbReference type="PANTHER" id="PTHR43740">
    <property type="entry name" value="LEUCYL-TRNA SYNTHETASE"/>
    <property type="match status" value="1"/>
</dbReference>
<keyword evidence="6 9" id="KW-0648">Protein biosynthesis</keyword>
<feature type="short sequence motif" description="'KMSKS' region" evidence="9">
    <location>
        <begin position="580"/>
        <end position="584"/>
    </location>
</feature>
<evidence type="ECO:0000256" key="5">
    <source>
        <dbReference type="ARBA" id="ARBA00022840"/>
    </source>
</evidence>
<dbReference type="FunFam" id="1.10.730.10:FF:000011">
    <property type="entry name" value="Leucine--tRNA ligase chloroplastic/mitochondrial"/>
    <property type="match status" value="1"/>
</dbReference>
<evidence type="ECO:0000256" key="3">
    <source>
        <dbReference type="ARBA" id="ARBA00022598"/>
    </source>
</evidence>
<dbReference type="Pfam" id="PF09334">
    <property type="entry name" value="tRNA-synt_1g"/>
    <property type="match status" value="1"/>
</dbReference>
<dbReference type="Pfam" id="PF13603">
    <property type="entry name" value="tRNA-synt_1_2"/>
    <property type="match status" value="1"/>
</dbReference>
<dbReference type="GO" id="GO:0002161">
    <property type="term" value="F:aminoacyl-tRNA deacylase activity"/>
    <property type="evidence" value="ECO:0007669"/>
    <property type="project" value="InterPro"/>
</dbReference>
<dbReference type="Gene3D" id="3.40.50.620">
    <property type="entry name" value="HUPs"/>
    <property type="match status" value="2"/>
</dbReference>
<evidence type="ECO:0000256" key="8">
    <source>
        <dbReference type="ARBA" id="ARBA00047469"/>
    </source>
</evidence>
<dbReference type="PANTHER" id="PTHR43740:SF2">
    <property type="entry name" value="LEUCINE--TRNA LIGASE, MITOCHONDRIAL"/>
    <property type="match status" value="1"/>
</dbReference>
<keyword evidence="4 9" id="KW-0547">Nucleotide-binding</keyword>
<comment type="catalytic activity">
    <reaction evidence="8 9">
        <text>tRNA(Leu) + L-leucine + ATP = L-leucyl-tRNA(Leu) + AMP + diphosphate</text>
        <dbReference type="Rhea" id="RHEA:11688"/>
        <dbReference type="Rhea" id="RHEA-COMP:9613"/>
        <dbReference type="Rhea" id="RHEA-COMP:9622"/>
        <dbReference type="ChEBI" id="CHEBI:30616"/>
        <dbReference type="ChEBI" id="CHEBI:33019"/>
        <dbReference type="ChEBI" id="CHEBI:57427"/>
        <dbReference type="ChEBI" id="CHEBI:78442"/>
        <dbReference type="ChEBI" id="CHEBI:78494"/>
        <dbReference type="ChEBI" id="CHEBI:456215"/>
        <dbReference type="EC" id="6.1.1.4"/>
    </reaction>
</comment>
<dbReference type="EC" id="6.1.1.4" evidence="9"/>
<reference evidence="15" key="2">
    <citation type="submission" date="2023-03" db="EMBL/GenBank/DDBJ databases">
        <authorList>
            <person name="Zhang Z."/>
        </authorList>
    </citation>
    <scope>NUCLEOTIDE SEQUENCE</scope>
    <source>
        <strain evidence="15">DSA</strain>
    </source>
</reference>
<dbReference type="GO" id="GO:0005829">
    <property type="term" value="C:cytosol"/>
    <property type="evidence" value="ECO:0007669"/>
    <property type="project" value="TreeGrafter"/>
</dbReference>
<feature type="domain" description="Methionyl/Valyl/Leucyl/Isoleucyl-tRNA synthetase anticodon-binding" evidence="12">
    <location>
        <begin position="662"/>
        <end position="787"/>
    </location>
</feature>
<evidence type="ECO:0000313" key="16">
    <source>
        <dbReference type="Proteomes" id="UP001172911"/>
    </source>
</evidence>
<dbReference type="Pfam" id="PF00133">
    <property type="entry name" value="tRNA-synt_1"/>
    <property type="match status" value="1"/>
</dbReference>
<feature type="binding site" evidence="9">
    <location>
        <position position="583"/>
    </location>
    <ligand>
        <name>ATP</name>
        <dbReference type="ChEBI" id="CHEBI:30616"/>
    </ligand>
</feature>
<dbReference type="SUPFAM" id="SSF52374">
    <property type="entry name" value="Nucleotidylyl transferase"/>
    <property type="match status" value="1"/>
</dbReference>
<dbReference type="GO" id="GO:0006429">
    <property type="term" value="P:leucyl-tRNA aminoacylation"/>
    <property type="evidence" value="ECO:0007669"/>
    <property type="project" value="UniProtKB-UniRule"/>
</dbReference>
<reference evidence="15" key="1">
    <citation type="journal article" date="2023" name="J. Hazard. Mater.">
        <title>Anaerobic biodegradation of pyrene and benzo[a]pyrene by a new sulfate-reducing Desulforamulus aquiferis strain DSA.</title>
        <authorList>
            <person name="Zhang Z."/>
            <person name="Sun J."/>
            <person name="Gong X."/>
            <person name="Wang C."/>
            <person name="Wang H."/>
        </authorList>
    </citation>
    <scope>NUCLEOTIDE SEQUENCE</scope>
    <source>
        <strain evidence="15">DSA</strain>
    </source>
</reference>
<dbReference type="InterPro" id="IPR014729">
    <property type="entry name" value="Rossmann-like_a/b/a_fold"/>
</dbReference>
<protein>
    <recommendedName>
        <fullName evidence="9">Leucine--tRNA ligase</fullName>
        <ecNumber evidence="9">6.1.1.4</ecNumber>
    </recommendedName>
    <alternativeName>
        <fullName evidence="9">Leucyl-tRNA synthetase</fullName>
        <shortName evidence="9">LeuRS</shortName>
    </alternativeName>
</protein>
<gene>
    <name evidence="9 15" type="primary">leuS</name>
    <name evidence="15" type="ORF">P6N53_13590</name>
</gene>
<evidence type="ECO:0000259" key="11">
    <source>
        <dbReference type="Pfam" id="PF00133"/>
    </source>
</evidence>